<dbReference type="PROSITE" id="PS00086">
    <property type="entry name" value="CYTOCHROME_P450"/>
    <property type="match status" value="1"/>
</dbReference>
<dbReference type="Gene3D" id="1.10.630.10">
    <property type="entry name" value="Cytochrome P450"/>
    <property type="match status" value="1"/>
</dbReference>
<dbReference type="InterPro" id="IPR001128">
    <property type="entry name" value="Cyt_P450"/>
</dbReference>
<reference evidence="12 13" key="1">
    <citation type="submission" date="2017-10" db="EMBL/GenBank/DDBJ databases">
        <title>Comparative genomics in systemic dimorphic fungi from Ajellomycetaceae.</title>
        <authorList>
            <person name="Munoz J.F."/>
            <person name="Mcewen J.G."/>
            <person name="Clay O.K."/>
            <person name="Cuomo C.A."/>
        </authorList>
    </citation>
    <scope>NUCLEOTIDE SEQUENCE [LARGE SCALE GENOMIC DNA]</scope>
    <source>
        <strain evidence="12 13">UAMH7299</strain>
    </source>
</reference>
<evidence type="ECO:0000256" key="9">
    <source>
        <dbReference type="ARBA" id="ARBA00023004"/>
    </source>
</evidence>
<name>A0A2B7Z1R3_POLH7</name>
<proteinExistence type="predicted"/>
<dbReference type="GO" id="GO:0016705">
    <property type="term" value="F:oxidoreductase activity, acting on paired donors, with incorporation or reduction of molecular oxygen"/>
    <property type="evidence" value="ECO:0007669"/>
    <property type="project" value="InterPro"/>
</dbReference>
<comment type="subunit">
    <text evidence="2">Homotetramer.</text>
</comment>
<dbReference type="GO" id="GO:0016853">
    <property type="term" value="F:isomerase activity"/>
    <property type="evidence" value="ECO:0007669"/>
    <property type="project" value="UniProtKB-KW"/>
</dbReference>
<evidence type="ECO:0000256" key="5">
    <source>
        <dbReference type="ARBA" id="ARBA00022617"/>
    </source>
</evidence>
<dbReference type="PANTHER" id="PTHR11903:SF37">
    <property type="entry name" value="PSI-PRODUCING OXYGENASE A"/>
    <property type="match status" value="1"/>
</dbReference>
<gene>
    <name evidence="12" type="ORF">AJ80_00971</name>
</gene>
<accession>A0A2B7Z1R3</accession>
<dbReference type="InterPro" id="IPR019791">
    <property type="entry name" value="Haem_peroxidase_animal"/>
</dbReference>
<comment type="catalytic activity">
    <reaction evidence="1">
        <text>(9Z,12Z)-octadecadienoate + O2 = (8R,9Z,12Z)-8-hydroperoxyoctadeca-9,12-dienoate</text>
        <dbReference type="Rhea" id="RHEA:25395"/>
        <dbReference type="ChEBI" id="CHEBI:15379"/>
        <dbReference type="ChEBI" id="CHEBI:30245"/>
        <dbReference type="ChEBI" id="CHEBI:58659"/>
        <dbReference type="EC" id="1.13.11.60"/>
    </reaction>
</comment>
<dbReference type="InterPro" id="IPR034812">
    <property type="entry name" value="Ppo-like_N"/>
</dbReference>
<sequence>MLIVYLYLRRQLKAIWRVVMGISQENISLRAEIEKSISEMGQLIRASLRPLPTETGNGAYIQKEPTETGLLEDVGHVDLGDIKTLIEVTKESITGDLVDDKKYIMERVIQLASSLPPTSRNGVNLTNSLLSKLWTDLEHPPLSYLGKEFIYRQPDGSNNNILWPQIGVAGSSYARTVQPKRMQPGALPDPGTIFDSLLARKEFKPHPNKISSMLFYLASIIIHDLFKTDRRDYTKSLTSSYLDLAPLYGSNQEEQNQTRTFKDGKLKPDTFSEKRILGFPPGVGVFLIMFNRFHNSVVQNLALINDGGRFHKPDESDPAAYQKYDNDLFQTGRLITCGLYVNIIMKDYVRTILNINRTDSTWSLDPRSESAKSLFGDEIDQAGGNQVSAEFNLVYRWHSCVSQRDDQWTQDIYKELFDGKDPNDISLQQFLRGLGKWEASLPQDPQQRPFAKLQRLPNGSFNDDDLVNILTASIEDIAGPFGPSQVPEIFKAVEILGIEQARSWHLASLNEFRKYFKLAPHKTFEDISSDPYIADQLRHLYDHPDNVELYPGLIVEDAKKPMLPGSGLCASFTISRAILSDAVALVRGDRFYTVDYTPKNLTNWGFNEANYDVNTDNGHVLYKLFLRAFPNHFKQDSVYAHFPFVVPSENKEILSKLGIEDKYSFEKPVRHGHPTMINSHLACKSILENQTDFKVAWGEAIQYLMHNNNSPRGRDFMLSGDSPSNTASREMMGKALHPETWQAEVKKFYEYITLKLLHDKSYKLAGVNQVDIVRDVANLAQVHFASRVFSLPLKSDDTPRGVYTELELYHIMASVFTCIFFDADPAKSFPLRQASRKATQQLGELVMLNVDLVGKTGFIASIVDRLHNNDILPQYGSHMIERLLKTGIPPEEIVFTHLLPTAGGMVANQAQLFSQCLDYYLSEEGAVHLPEINRLAKLDTAEADELLTRYFLEGARMRSTVALYRDVSTNVTIDDNGNPVELKPGDRVVCNLISASMDPAVFPEPNQVKLNRDLDAYIHFGLGPHQCLGYGICTLALTTMLKTVGKLDNLRRAPGPQGHLKKVPGPGGLTLYMTEDYSSYFPFPTTMKVQWDGELLPLK</sequence>
<keyword evidence="6 11" id="KW-0479">Metal-binding</keyword>
<dbReference type="Proteomes" id="UP000224634">
    <property type="component" value="Unassembled WGS sequence"/>
</dbReference>
<dbReference type="GO" id="GO:0020037">
    <property type="term" value="F:heme binding"/>
    <property type="evidence" value="ECO:0007669"/>
    <property type="project" value="InterPro"/>
</dbReference>
<dbReference type="CDD" id="cd09817">
    <property type="entry name" value="linoleate_diol_synthase_like"/>
    <property type="match status" value="1"/>
</dbReference>
<evidence type="ECO:0000256" key="1">
    <source>
        <dbReference type="ARBA" id="ARBA00000699"/>
    </source>
</evidence>
<keyword evidence="9 11" id="KW-0408">Iron</keyword>
<dbReference type="CDD" id="cd20612">
    <property type="entry name" value="CYP_LDS-like_C"/>
    <property type="match status" value="1"/>
</dbReference>
<keyword evidence="13" id="KW-1185">Reference proteome</keyword>
<keyword evidence="5 11" id="KW-0349">Heme</keyword>
<dbReference type="InterPro" id="IPR017972">
    <property type="entry name" value="Cyt_P450_CS"/>
</dbReference>
<dbReference type="InterPro" id="IPR050783">
    <property type="entry name" value="Oxylipin_biosynth_metab"/>
</dbReference>
<dbReference type="Pfam" id="PF03098">
    <property type="entry name" value="An_peroxidase"/>
    <property type="match status" value="2"/>
</dbReference>
<evidence type="ECO:0000256" key="6">
    <source>
        <dbReference type="ARBA" id="ARBA00022723"/>
    </source>
</evidence>
<dbReference type="GO" id="GO:0005506">
    <property type="term" value="F:iron ion binding"/>
    <property type="evidence" value="ECO:0007669"/>
    <property type="project" value="InterPro"/>
</dbReference>
<dbReference type="AlphaFoldDB" id="A0A2B7Z1R3"/>
<dbReference type="GO" id="GO:0006979">
    <property type="term" value="P:response to oxidative stress"/>
    <property type="evidence" value="ECO:0007669"/>
    <property type="project" value="InterPro"/>
</dbReference>
<dbReference type="SUPFAM" id="SSF48113">
    <property type="entry name" value="Heme-dependent peroxidases"/>
    <property type="match status" value="1"/>
</dbReference>
<evidence type="ECO:0000256" key="7">
    <source>
        <dbReference type="ARBA" id="ARBA00022964"/>
    </source>
</evidence>
<organism evidence="12 13">
    <name type="scientific">Polytolypa hystricis (strain UAMH7299)</name>
    <dbReference type="NCBI Taxonomy" id="1447883"/>
    <lineage>
        <taxon>Eukaryota</taxon>
        <taxon>Fungi</taxon>
        <taxon>Dikarya</taxon>
        <taxon>Ascomycota</taxon>
        <taxon>Pezizomycotina</taxon>
        <taxon>Eurotiomycetes</taxon>
        <taxon>Eurotiomycetidae</taxon>
        <taxon>Onygenales</taxon>
        <taxon>Onygenales incertae sedis</taxon>
        <taxon>Polytolypa</taxon>
    </lineage>
</organism>
<keyword evidence="8" id="KW-0560">Oxidoreductase</keyword>
<evidence type="ECO:0000256" key="4">
    <source>
        <dbReference type="ARBA" id="ARBA00022559"/>
    </source>
</evidence>
<dbReference type="PROSITE" id="PS50292">
    <property type="entry name" value="PEROXIDASE_3"/>
    <property type="match status" value="1"/>
</dbReference>
<dbReference type="EMBL" id="PDNA01000008">
    <property type="protein sequence ID" value="PGH27261.1"/>
    <property type="molecule type" value="Genomic_DNA"/>
</dbReference>
<keyword evidence="10" id="KW-0413">Isomerase</keyword>
<dbReference type="GO" id="GO:0006631">
    <property type="term" value="P:fatty acid metabolic process"/>
    <property type="evidence" value="ECO:0007669"/>
    <property type="project" value="UniProtKB-ARBA"/>
</dbReference>
<dbReference type="PANTHER" id="PTHR11903">
    <property type="entry name" value="PROSTAGLANDIN G/H SYNTHASE"/>
    <property type="match status" value="1"/>
</dbReference>
<dbReference type="Pfam" id="PF00067">
    <property type="entry name" value="p450"/>
    <property type="match status" value="1"/>
</dbReference>
<dbReference type="STRING" id="1447883.A0A2B7Z1R3"/>
<dbReference type="InterPro" id="IPR037120">
    <property type="entry name" value="Haem_peroxidase_sf_animal"/>
</dbReference>
<evidence type="ECO:0000256" key="8">
    <source>
        <dbReference type="ARBA" id="ARBA00023002"/>
    </source>
</evidence>
<dbReference type="Gene3D" id="1.10.640.10">
    <property type="entry name" value="Haem peroxidase domain superfamily, animal type"/>
    <property type="match status" value="1"/>
</dbReference>
<dbReference type="GO" id="GO:0004601">
    <property type="term" value="F:peroxidase activity"/>
    <property type="evidence" value="ECO:0007669"/>
    <property type="project" value="UniProtKB-KW"/>
</dbReference>
<evidence type="ECO:0000256" key="3">
    <source>
        <dbReference type="ARBA" id="ARBA00013239"/>
    </source>
</evidence>
<keyword evidence="4" id="KW-0575">Peroxidase</keyword>
<protein>
    <recommendedName>
        <fullName evidence="3">linoleate 8R-lipoxygenase</fullName>
        <ecNumber evidence="3">1.13.11.60</ecNumber>
    </recommendedName>
</protein>
<evidence type="ECO:0000313" key="13">
    <source>
        <dbReference type="Proteomes" id="UP000224634"/>
    </source>
</evidence>
<evidence type="ECO:0000256" key="2">
    <source>
        <dbReference type="ARBA" id="ARBA00011881"/>
    </source>
</evidence>
<dbReference type="GO" id="GO:0004497">
    <property type="term" value="F:monooxygenase activity"/>
    <property type="evidence" value="ECO:0007669"/>
    <property type="project" value="InterPro"/>
</dbReference>
<dbReference type="EC" id="1.13.11.60" evidence="3"/>
<dbReference type="OrthoDB" id="823504at2759"/>
<dbReference type="InterPro" id="IPR010255">
    <property type="entry name" value="Haem_peroxidase_sf"/>
</dbReference>
<feature type="binding site" description="axial binding residue" evidence="11">
    <location>
        <position position="398"/>
    </location>
    <ligand>
        <name>heme b</name>
        <dbReference type="ChEBI" id="CHEBI:60344"/>
    </ligand>
    <ligandPart>
        <name>Fe</name>
        <dbReference type="ChEBI" id="CHEBI:18248"/>
    </ligandPart>
</feature>
<keyword evidence="7" id="KW-0223">Dioxygenase</keyword>
<dbReference type="SUPFAM" id="SSF48264">
    <property type="entry name" value="Cytochrome P450"/>
    <property type="match status" value="1"/>
</dbReference>
<evidence type="ECO:0000256" key="11">
    <source>
        <dbReference type="PIRSR" id="PIRSR619791-2"/>
    </source>
</evidence>
<evidence type="ECO:0000256" key="10">
    <source>
        <dbReference type="ARBA" id="ARBA00023235"/>
    </source>
</evidence>
<dbReference type="InterPro" id="IPR036396">
    <property type="entry name" value="Cyt_P450_sf"/>
</dbReference>
<evidence type="ECO:0000313" key="12">
    <source>
        <dbReference type="EMBL" id="PGH27261.1"/>
    </source>
</evidence>
<comment type="caution">
    <text evidence="12">The sequence shown here is derived from an EMBL/GenBank/DDBJ whole genome shotgun (WGS) entry which is preliminary data.</text>
</comment>
<dbReference type="GO" id="GO:0052878">
    <property type="term" value="F:linoleate 8R-lipoxygenase activity"/>
    <property type="evidence" value="ECO:0007669"/>
    <property type="project" value="UniProtKB-EC"/>
</dbReference>